<feature type="binding site" evidence="5">
    <location>
        <position position="143"/>
    </location>
    <ligand>
        <name>NAD(+)</name>
        <dbReference type="ChEBI" id="CHEBI:57540"/>
    </ligand>
</feature>
<dbReference type="AlphaFoldDB" id="A0A0U2L220"/>
<comment type="pathway">
    <text evidence="1">Lipid metabolism; butanoate metabolism.</text>
</comment>
<keyword evidence="5" id="KW-0520">NAD</keyword>
<sequence length="285" mass="31927">MKVQTVGVVGSGTMGAGIAQIISQNGFSVLLYDINKEIVTRSLTRIYSQIDKLFEKGKLTESESHDVKTRIRTTVQLADLQVCQIVIEAAPEIMEIKQTIFQDLDRHCPNETILATNTSSFSITEIAGFTDHPERVAGLHFFNPAPLMPLVEVISGLRTGEDVMERLADFARSINKSPVTCKDTPGFIVNRIARPYYNEALRIMGDQMASPAQIDRIMTKAGKFRMGPFELQDMIGVDINFATTESLHQGFFGDARFRPHYYQQRMVQSGQLGRKSGGGYYEYDR</sequence>
<dbReference type="Gene3D" id="3.40.50.720">
    <property type="entry name" value="NAD(P)-binding Rossmann-like Domain"/>
    <property type="match status" value="1"/>
</dbReference>
<feature type="domain" description="3-hydroxyacyl-CoA dehydrogenase NAD binding" evidence="7">
    <location>
        <begin position="5"/>
        <end position="184"/>
    </location>
</feature>
<dbReference type="PIRSF" id="PIRSF000105">
    <property type="entry name" value="HCDH"/>
    <property type="match status" value="1"/>
</dbReference>
<dbReference type="InterPro" id="IPR036291">
    <property type="entry name" value="NAD(P)-bd_dom_sf"/>
</dbReference>
<feature type="binding site" evidence="5">
    <location>
        <position position="33"/>
    </location>
    <ligand>
        <name>NAD(+)</name>
        <dbReference type="ChEBI" id="CHEBI:57540"/>
    </ligand>
</feature>
<reference evidence="9" key="1">
    <citation type="submission" date="2015-12" db="EMBL/GenBank/DDBJ databases">
        <title>Complete genome sequences of two moderately thermophilic Paenibacillus species.</title>
        <authorList>
            <person name="Butler R.III."/>
            <person name="Wang J."/>
            <person name="Stark B.C."/>
            <person name="Pombert J.-F."/>
        </authorList>
    </citation>
    <scope>NUCLEOTIDE SEQUENCE [LARGE SCALE GENOMIC DNA]</scope>
    <source>
        <strain evidence="9">32O-Y</strain>
    </source>
</reference>
<dbReference type="Pfam" id="PF00725">
    <property type="entry name" value="3HCDH"/>
    <property type="match status" value="1"/>
</dbReference>
<gene>
    <name evidence="8" type="ORF">IJ22_33210</name>
</gene>
<organism evidence="8 9">
    <name type="scientific">Paenibacillus naphthalenovorans</name>
    <dbReference type="NCBI Taxonomy" id="162209"/>
    <lineage>
        <taxon>Bacteria</taxon>
        <taxon>Bacillati</taxon>
        <taxon>Bacillota</taxon>
        <taxon>Bacilli</taxon>
        <taxon>Bacillales</taxon>
        <taxon>Paenibacillaceae</taxon>
        <taxon>Paenibacillus</taxon>
    </lineage>
</organism>
<dbReference type="InterPro" id="IPR006108">
    <property type="entry name" value="3HC_DH_C"/>
</dbReference>
<reference evidence="8 9" key="2">
    <citation type="journal article" date="2016" name="Genome Announc.">
        <title>Complete Genome Sequences of Two Interactive Moderate Thermophiles, Paenibacillus napthalenovorans 32O-Y and Paenibacillus sp. 32O-W.</title>
        <authorList>
            <person name="Butler R.R.III."/>
            <person name="Wang J."/>
            <person name="Stark B.C."/>
            <person name="Pombert J.F."/>
        </authorList>
    </citation>
    <scope>NUCLEOTIDE SEQUENCE [LARGE SCALE GENOMIC DNA]</scope>
    <source>
        <strain evidence="8 9">32O-Y</strain>
    </source>
</reference>
<dbReference type="Proteomes" id="UP000061660">
    <property type="component" value="Chromosome"/>
</dbReference>
<evidence type="ECO:0000256" key="3">
    <source>
        <dbReference type="ARBA" id="ARBA00023002"/>
    </source>
</evidence>
<dbReference type="Gene3D" id="1.10.1040.10">
    <property type="entry name" value="N-(1-d-carboxylethyl)-l-norvaline Dehydrogenase, domain 2"/>
    <property type="match status" value="1"/>
</dbReference>
<evidence type="ECO:0000256" key="2">
    <source>
        <dbReference type="ARBA" id="ARBA00009463"/>
    </source>
</evidence>
<name>A0A0U2L220_9BACL</name>
<evidence type="ECO:0000256" key="1">
    <source>
        <dbReference type="ARBA" id="ARBA00005086"/>
    </source>
</evidence>
<accession>A0A0U2L220</accession>
<dbReference type="InterPro" id="IPR013328">
    <property type="entry name" value="6PGD_dom2"/>
</dbReference>
<dbReference type="GO" id="GO:0008691">
    <property type="term" value="F:3-hydroxybutyryl-CoA dehydrogenase activity"/>
    <property type="evidence" value="ECO:0007669"/>
    <property type="project" value="TreeGrafter"/>
</dbReference>
<dbReference type="PATRIC" id="fig|162209.4.peg.3553"/>
<feature type="binding site" evidence="5">
    <location>
        <position position="92"/>
    </location>
    <ligand>
        <name>NAD(+)</name>
        <dbReference type="ChEBI" id="CHEBI:57540"/>
    </ligand>
</feature>
<evidence type="ECO:0000256" key="5">
    <source>
        <dbReference type="PIRSR" id="PIRSR000105-2"/>
    </source>
</evidence>
<dbReference type="InterPro" id="IPR022694">
    <property type="entry name" value="3-OHacyl-CoA_DH"/>
</dbReference>
<dbReference type="GO" id="GO:0006635">
    <property type="term" value="P:fatty acid beta-oxidation"/>
    <property type="evidence" value="ECO:0007669"/>
    <property type="project" value="TreeGrafter"/>
</dbReference>
<proteinExistence type="inferred from homology"/>
<dbReference type="EMBL" id="CP013652">
    <property type="protein sequence ID" value="ALS23682.1"/>
    <property type="molecule type" value="Genomic_DNA"/>
</dbReference>
<dbReference type="SUPFAM" id="SSF51735">
    <property type="entry name" value="NAD(P)-binding Rossmann-fold domains"/>
    <property type="match status" value="1"/>
</dbReference>
<feature type="domain" description="3-hydroxyacyl-CoA dehydrogenase C-terminal" evidence="6">
    <location>
        <begin position="186"/>
        <end position="283"/>
    </location>
</feature>
<dbReference type="PANTHER" id="PTHR48075:SF5">
    <property type="entry name" value="3-HYDROXYBUTYRYL-COA DEHYDROGENASE"/>
    <property type="match status" value="1"/>
</dbReference>
<feature type="binding site" evidence="5">
    <location>
        <position position="275"/>
    </location>
    <ligand>
        <name>NAD(+)</name>
        <dbReference type="ChEBI" id="CHEBI:57540"/>
    </ligand>
</feature>
<dbReference type="STRING" id="162209.IJ22_33210"/>
<evidence type="ECO:0000259" key="6">
    <source>
        <dbReference type="Pfam" id="PF00725"/>
    </source>
</evidence>
<dbReference type="KEGG" id="pnp:IJ22_33210"/>
<dbReference type="FunFam" id="3.40.50.720:FF:000009">
    <property type="entry name" value="Fatty oxidation complex, alpha subunit"/>
    <property type="match status" value="1"/>
</dbReference>
<dbReference type="OrthoDB" id="9771883at2"/>
<evidence type="ECO:0000313" key="9">
    <source>
        <dbReference type="Proteomes" id="UP000061660"/>
    </source>
</evidence>
<protein>
    <submittedName>
        <fullName evidence="8">3-hydroxybutyryl-CoA dehydrogenase</fullName>
    </submittedName>
</protein>
<evidence type="ECO:0000313" key="8">
    <source>
        <dbReference type="EMBL" id="ALS23682.1"/>
    </source>
</evidence>
<feature type="binding site" evidence="5">
    <location>
        <position position="119"/>
    </location>
    <ligand>
        <name>NAD(+)</name>
        <dbReference type="ChEBI" id="CHEBI:57540"/>
    </ligand>
</feature>
<keyword evidence="3" id="KW-0560">Oxidoreductase</keyword>
<feature type="site" description="Important for catalytic activity" evidence="4">
    <location>
        <position position="140"/>
    </location>
</feature>
<dbReference type="GO" id="GO:0070403">
    <property type="term" value="F:NAD+ binding"/>
    <property type="evidence" value="ECO:0007669"/>
    <property type="project" value="InterPro"/>
</dbReference>
<feature type="binding site" evidence="5">
    <location>
        <position position="97"/>
    </location>
    <ligand>
        <name>NAD(+)</name>
        <dbReference type="ChEBI" id="CHEBI:57540"/>
    </ligand>
</feature>
<keyword evidence="9" id="KW-1185">Reference proteome</keyword>
<dbReference type="InterPro" id="IPR008927">
    <property type="entry name" value="6-PGluconate_DH-like_C_sf"/>
</dbReference>
<evidence type="ECO:0000259" key="7">
    <source>
        <dbReference type="Pfam" id="PF02737"/>
    </source>
</evidence>
<dbReference type="RefSeq" id="WP_062409562.1">
    <property type="nucleotide sequence ID" value="NZ_CP013652.1"/>
</dbReference>
<feature type="binding site" evidence="5">
    <location>
        <begin position="10"/>
        <end position="15"/>
    </location>
    <ligand>
        <name>NAD(+)</name>
        <dbReference type="ChEBI" id="CHEBI:57540"/>
    </ligand>
</feature>
<dbReference type="InterPro" id="IPR006176">
    <property type="entry name" value="3-OHacyl-CoA_DH_NAD-bd"/>
</dbReference>
<comment type="similarity">
    <text evidence="2">Belongs to the 3-hydroxyacyl-CoA dehydrogenase family.</text>
</comment>
<dbReference type="PANTHER" id="PTHR48075">
    <property type="entry name" value="3-HYDROXYACYL-COA DEHYDROGENASE FAMILY PROTEIN"/>
    <property type="match status" value="1"/>
</dbReference>
<evidence type="ECO:0000256" key="4">
    <source>
        <dbReference type="PIRSR" id="PIRSR000105-1"/>
    </source>
</evidence>
<dbReference type="SUPFAM" id="SSF48179">
    <property type="entry name" value="6-phosphogluconate dehydrogenase C-terminal domain-like"/>
    <property type="match status" value="1"/>
</dbReference>
<dbReference type="Pfam" id="PF02737">
    <property type="entry name" value="3HCDH_N"/>
    <property type="match status" value="1"/>
</dbReference>